<feature type="transmembrane region" description="Helical" evidence="1">
    <location>
        <begin position="90"/>
        <end position="108"/>
    </location>
</feature>
<keyword evidence="1" id="KW-0472">Membrane</keyword>
<dbReference type="Proteomes" id="UP000625711">
    <property type="component" value="Unassembled WGS sequence"/>
</dbReference>
<dbReference type="PANTHER" id="PTHR11161:SF72">
    <property type="entry name" value="FI21449P1"/>
    <property type="match status" value="1"/>
</dbReference>
<dbReference type="PANTHER" id="PTHR11161">
    <property type="entry name" value="O-ACYLTRANSFERASE"/>
    <property type="match status" value="1"/>
</dbReference>
<feature type="transmembrane region" description="Helical" evidence="1">
    <location>
        <begin position="120"/>
        <end position="145"/>
    </location>
</feature>
<sequence length="160" mass="18329">MMGYVYFNTKQMNIKLSKVQNILWIFLFLGLPTLSISMCFLDVKGVYRAFLGPILKPMFALGLGLGVLGMSKGYGGPIKRILEWDMAIKMSNFTYCTYLYHLFLIFLMHGSTRSLYRYSVFYMVLSYVQDVLVSFCGGILMTLLIEYPGLRLQKNICATD</sequence>
<feature type="transmembrane region" description="Helical" evidence="1">
    <location>
        <begin position="49"/>
        <end position="69"/>
    </location>
</feature>
<organism evidence="2 3">
    <name type="scientific">Rhynchophorus ferrugineus</name>
    <name type="common">Red palm weevil</name>
    <name type="synonym">Curculio ferrugineus</name>
    <dbReference type="NCBI Taxonomy" id="354439"/>
    <lineage>
        <taxon>Eukaryota</taxon>
        <taxon>Metazoa</taxon>
        <taxon>Ecdysozoa</taxon>
        <taxon>Arthropoda</taxon>
        <taxon>Hexapoda</taxon>
        <taxon>Insecta</taxon>
        <taxon>Pterygota</taxon>
        <taxon>Neoptera</taxon>
        <taxon>Endopterygota</taxon>
        <taxon>Coleoptera</taxon>
        <taxon>Polyphaga</taxon>
        <taxon>Cucujiformia</taxon>
        <taxon>Curculionidae</taxon>
        <taxon>Dryophthorinae</taxon>
        <taxon>Rhynchophorus</taxon>
    </lineage>
</organism>
<evidence type="ECO:0000313" key="3">
    <source>
        <dbReference type="Proteomes" id="UP000625711"/>
    </source>
</evidence>
<name>A0A834M9H7_RHYFE</name>
<keyword evidence="1" id="KW-1133">Transmembrane helix</keyword>
<gene>
    <name evidence="2" type="ORF">GWI33_013970</name>
</gene>
<keyword evidence="3" id="KW-1185">Reference proteome</keyword>
<dbReference type="OrthoDB" id="10265389at2759"/>
<proteinExistence type="predicted"/>
<dbReference type="AlphaFoldDB" id="A0A834M9H7"/>
<dbReference type="InterPro" id="IPR052728">
    <property type="entry name" value="O2_lipid_transport_reg"/>
</dbReference>
<accession>A0A834M9H7</accession>
<feature type="transmembrane region" description="Helical" evidence="1">
    <location>
        <begin position="21"/>
        <end position="43"/>
    </location>
</feature>
<comment type="caution">
    <text evidence="2">The sequence shown here is derived from an EMBL/GenBank/DDBJ whole genome shotgun (WGS) entry which is preliminary data.</text>
</comment>
<protein>
    <recommendedName>
        <fullName evidence="4">Acyltransferase 3 domain-containing protein</fullName>
    </recommendedName>
</protein>
<reference evidence="2" key="1">
    <citation type="submission" date="2020-08" db="EMBL/GenBank/DDBJ databases">
        <title>Genome sequencing and assembly of the red palm weevil Rhynchophorus ferrugineus.</title>
        <authorList>
            <person name="Dias G.B."/>
            <person name="Bergman C.M."/>
            <person name="Manee M."/>
        </authorList>
    </citation>
    <scope>NUCLEOTIDE SEQUENCE</scope>
    <source>
        <strain evidence="2">AA-2017</strain>
        <tissue evidence="2">Whole larva</tissue>
    </source>
</reference>
<evidence type="ECO:0000313" key="2">
    <source>
        <dbReference type="EMBL" id="KAF7273316.1"/>
    </source>
</evidence>
<evidence type="ECO:0008006" key="4">
    <source>
        <dbReference type="Google" id="ProtNLM"/>
    </source>
</evidence>
<evidence type="ECO:0000256" key="1">
    <source>
        <dbReference type="SAM" id="Phobius"/>
    </source>
</evidence>
<keyword evidence="1" id="KW-0812">Transmembrane</keyword>
<dbReference type="EMBL" id="JAACXV010013493">
    <property type="protein sequence ID" value="KAF7273316.1"/>
    <property type="molecule type" value="Genomic_DNA"/>
</dbReference>